<reference evidence="2 3" key="1">
    <citation type="submission" date="2023-07" db="EMBL/GenBank/DDBJ databases">
        <title>Genomic Encyclopedia of Type Strains, Phase IV (KMG-IV): sequencing the most valuable type-strain genomes for metagenomic binning, comparative biology and taxonomic classification.</title>
        <authorList>
            <person name="Goeker M."/>
        </authorList>
    </citation>
    <scope>NUCLEOTIDE SEQUENCE [LARGE SCALE GENOMIC DNA]</scope>
    <source>
        <strain evidence="2 3">DSM 45903</strain>
    </source>
</reference>
<dbReference type="RefSeq" id="WP_309865382.1">
    <property type="nucleotide sequence ID" value="NZ_JAVDQG010000004.1"/>
</dbReference>
<dbReference type="SUPFAM" id="SSF54909">
    <property type="entry name" value="Dimeric alpha+beta barrel"/>
    <property type="match status" value="1"/>
</dbReference>
<evidence type="ECO:0000313" key="2">
    <source>
        <dbReference type="EMBL" id="MDR6226024.1"/>
    </source>
</evidence>
<dbReference type="PROSITE" id="PS51725">
    <property type="entry name" value="ABM"/>
    <property type="match status" value="1"/>
</dbReference>
<name>A0ABU1IML7_9BACL</name>
<evidence type="ECO:0000259" key="1">
    <source>
        <dbReference type="PROSITE" id="PS51725"/>
    </source>
</evidence>
<feature type="domain" description="ABM" evidence="1">
    <location>
        <begin position="12"/>
        <end position="98"/>
    </location>
</feature>
<dbReference type="InterPro" id="IPR052936">
    <property type="entry name" value="Jasmonate_Hydroxylase-like"/>
</dbReference>
<keyword evidence="2" id="KW-0560">Oxidoreductase</keyword>
<gene>
    <name evidence="2" type="ORF">JOE21_002030</name>
</gene>
<dbReference type="PANTHER" id="PTHR37811">
    <property type="entry name" value="BLL5343 PROTEIN"/>
    <property type="match status" value="1"/>
</dbReference>
<proteinExistence type="predicted"/>
<dbReference type="Proteomes" id="UP001185012">
    <property type="component" value="Unassembled WGS sequence"/>
</dbReference>
<dbReference type="PANTHER" id="PTHR37811:SF2">
    <property type="entry name" value="ABM DOMAIN-CONTAINING PROTEIN"/>
    <property type="match status" value="1"/>
</dbReference>
<dbReference type="Pfam" id="PF03992">
    <property type="entry name" value="ABM"/>
    <property type="match status" value="1"/>
</dbReference>
<keyword evidence="3" id="KW-1185">Reference proteome</keyword>
<comment type="caution">
    <text evidence="2">The sequence shown here is derived from an EMBL/GenBank/DDBJ whole genome shotgun (WGS) entry which is preliminary data.</text>
</comment>
<dbReference type="InterPro" id="IPR011008">
    <property type="entry name" value="Dimeric_a/b-barrel"/>
</dbReference>
<evidence type="ECO:0000313" key="3">
    <source>
        <dbReference type="Proteomes" id="UP001185012"/>
    </source>
</evidence>
<dbReference type="Gene3D" id="3.30.70.100">
    <property type="match status" value="1"/>
</dbReference>
<dbReference type="GO" id="GO:0004497">
    <property type="term" value="F:monooxygenase activity"/>
    <property type="evidence" value="ECO:0007669"/>
    <property type="project" value="UniProtKB-KW"/>
</dbReference>
<keyword evidence="2" id="KW-0503">Monooxygenase</keyword>
<dbReference type="InterPro" id="IPR007138">
    <property type="entry name" value="ABM_dom"/>
</dbReference>
<accession>A0ABU1IML7</accession>
<dbReference type="EMBL" id="JAVDQG010000004">
    <property type="protein sequence ID" value="MDR6226024.1"/>
    <property type="molecule type" value="Genomic_DNA"/>
</dbReference>
<sequence>MSHIAKTPNPPYYAVIFSSERSEDDNGYEVMGEKMVKLASDQPGFLGVESVRDKNGFGLTISYWESTEAIQNWKEHSLHQLAQQKGKAQWYLRYKTRVCRVERDYGFDRNEDLS</sequence>
<organism evidence="2 3">
    <name type="scientific">Desmospora profundinema</name>
    <dbReference type="NCBI Taxonomy" id="1571184"/>
    <lineage>
        <taxon>Bacteria</taxon>
        <taxon>Bacillati</taxon>
        <taxon>Bacillota</taxon>
        <taxon>Bacilli</taxon>
        <taxon>Bacillales</taxon>
        <taxon>Thermoactinomycetaceae</taxon>
        <taxon>Desmospora</taxon>
    </lineage>
</organism>
<protein>
    <submittedName>
        <fullName evidence="2">Heme-degrading monooxygenase HmoA</fullName>
    </submittedName>
</protein>